<feature type="domain" description="Mab-21-like HhH/H2TH-like" evidence="2">
    <location>
        <begin position="275"/>
        <end position="339"/>
    </location>
</feature>
<name>A0A9D4MFB0_DREPO</name>
<feature type="domain" description="Mab-21-like nucleotidyltransferase" evidence="1">
    <location>
        <begin position="197"/>
        <end position="263"/>
    </location>
</feature>
<organism evidence="3 4">
    <name type="scientific">Dreissena polymorpha</name>
    <name type="common">Zebra mussel</name>
    <name type="synonym">Mytilus polymorpha</name>
    <dbReference type="NCBI Taxonomy" id="45954"/>
    <lineage>
        <taxon>Eukaryota</taxon>
        <taxon>Metazoa</taxon>
        <taxon>Spiralia</taxon>
        <taxon>Lophotrochozoa</taxon>
        <taxon>Mollusca</taxon>
        <taxon>Bivalvia</taxon>
        <taxon>Autobranchia</taxon>
        <taxon>Heteroconchia</taxon>
        <taxon>Euheterodonta</taxon>
        <taxon>Imparidentia</taxon>
        <taxon>Neoheterodontei</taxon>
        <taxon>Myida</taxon>
        <taxon>Dreissenoidea</taxon>
        <taxon>Dreissenidae</taxon>
        <taxon>Dreissena</taxon>
    </lineage>
</organism>
<keyword evidence="4" id="KW-1185">Reference proteome</keyword>
<gene>
    <name evidence="3" type="ORF">DPMN_038459</name>
</gene>
<protein>
    <submittedName>
        <fullName evidence="3">Uncharacterized protein</fullName>
    </submittedName>
</protein>
<dbReference type="PANTHER" id="PTHR10656">
    <property type="entry name" value="CELL FATE DETERMINING PROTEIN MAB21-RELATED"/>
    <property type="match status" value="1"/>
</dbReference>
<comment type="caution">
    <text evidence="3">The sequence shown here is derived from an EMBL/GenBank/DDBJ whole genome shotgun (WGS) entry which is preliminary data.</text>
</comment>
<evidence type="ECO:0000259" key="2">
    <source>
        <dbReference type="Pfam" id="PF20266"/>
    </source>
</evidence>
<dbReference type="InterPro" id="IPR046906">
    <property type="entry name" value="Mab-21_HhH/H2TH-like"/>
</dbReference>
<sequence length="339" mass="38672">MAEGTNQPHVSESAPCCHISSSSRIRISDEDESVELSNVLNMLGYGHEIRQKRRECHEERDRLLTAQWGNAYDVITVGSKAEGLSRYFESDMDVLCVDNFIKCIEAGCDINSIPENTSVCRMDTMICYPGHCLLLLERGFPIQLLLAMCDNGHGKILLSSEAFVNCLKMASHFLRGPIPNERAGPSLPCTIGYFNADRVYAFRCHCPSILQRWASRSRHWPPFNIVKKVVSMGAFLTPVGFKGSETKHFEWRICFNTSETELMINLNDAQIKLYVLLKMIGKDILKPRHKEITSYMLKNIVLWLAEKNPQSMFHEKSLFSWLRESLLELRTALSQKHLP</sequence>
<evidence type="ECO:0000313" key="4">
    <source>
        <dbReference type="Proteomes" id="UP000828390"/>
    </source>
</evidence>
<reference evidence="3" key="1">
    <citation type="journal article" date="2019" name="bioRxiv">
        <title>The Genome of the Zebra Mussel, Dreissena polymorpha: A Resource for Invasive Species Research.</title>
        <authorList>
            <person name="McCartney M.A."/>
            <person name="Auch B."/>
            <person name="Kono T."/>
            <person name="Mallez S."/>
            <person name="Zhang Y."/>
            <person name="Obille A."/>
            <person name="Becker A."/>
            <person name="Abrahante J.E."/>
            <person name="Garbe J."/>
            <person name="Badalamenti J.P."/>
            <person name="Herman A."/>
            <person name="Mangelson H."/>
            <person name="Liachko I."/>
            <person name="Sullivan S."/>
            <person name="Sone E.D."/>
            <person name="Koren S."/>
            <person name="Silverstein K.A.T."/>
            <person name="Beckman K.B."/>
            <person name="Gohl D.M."/>
        </authorList>
    </citation>
    <scope>NUCLEOTIDE SEQUENCE</scope>
    <source>
        <strain evidence="3">Duluth1</strain>
        <tissue evidence="3">Whole animal</tissue>
    </source>
</reference>
<evidence type="ECO:0000313" key="3">
    <source>
        <dbReference type="EMBL" id="KAH3875196.1"/>
    </source>
</evidence>
<dbReference type="EMBL" id="JAIWYP010000002">
    <property type="protein sequence ID" value="KAH3875196.1"/>
    <property type="molecule type" value="Genomic_DNA"/>
</dbReference>
<dbReference type="InterPro" id="IPR046903">
    <property type="entry name" value="Mab-21-like_nuc_Trfase"/>
</dbReference>
<dbReference type="Pfam" id="PF20266">
    <property type="entry name" value="Mab-21_C"/>
    <property type="match status" value="1"/>
</dbReference>
<proteinExistence type="predicted"/>
<dbReference type="PANTHER" id="PTHR10656:SF69">
    <property type="entry name" value="MAB-21-LIKE HHH_H2TH-LIKE DOMAIN-CONTAINING PROTEIN"/>
    <property type="match status" value="1"/>
</dbReference>
<accession>A0A9D4MFB0</accession>
<dbReference type="Pfam" id="PF03281">
    <property type="entry name" value="Mab-21"/>
    <property type="match status" value="1"/>
</dbReference>
<reference evidence="3" key="2">
    <citation type="submission" date="2020-11" db="EMBL/GenBank/DDBJ databases">
        <authorList>
            <person name="McCartney M.A."/>
            <person name="Auch B."/>
            <person name="Kono T."/>
            <person name="Mallez S."/>
            <person name="Becker A."/>
            <person name="Gohl D.M."/>
            <person name="Silverstein K.A.T."/>
            <person name="Koren S."/>
            <person name="Bechman K.B."/>
            <person name="Herman A."/>
            <person name="Abrahante J.E."/>
            <person name="Garbe J."/>
        </authorList>
    </citation>
    <scope>NUCLEOTIDE SEQUENCE</scope>
    <source>
        <strain evidence="3">Duluth1</strain>
        <tissue evidence="3">Whole animal</tissue>
    </source>
</reference>
<dbReference type="AlphaFoldDB" id="A0A9D4MFB0"/>
<dbReference type="Proteomes" id="UP000828390">
    <property type="component" value="Unassembled WGS sequence"/>
</dbReference>
<dbReference type="Gene3D" id="1.10.1410.40">
    <property type="match status" value="1"/>
</dbReference>
<evidence type="ECO:0000259" key="1">
    <source>
        <dbReference type="Pfam" id="PF03281"/>
    </source>
</evidence>
<dbReference type="OrthoDB" id="6159860at2759"/>